<dbReference type="InterPro" id="IPR011029">
    <property type="entry name" value="DEATH-like_dom_sf"/>
</dbReference>
<keyword evidence="3" id="KW-1185">Reference proteome</keyword>
<reference evidence="2" key="1">
    <citation type="submission" date="2025-08" db="UniProtKB">
        <authorList>
            <consortium name="Ensembl"/>
        </authorList>
    </citation>
    <scope>IDENTIFICATION</scope>
</reference>
<evidence type="ECO:0000259" key="1">
    <source>
        <dbReference type="PROSITE" id="PS50209"/>
    </source>
</evidence>
<organism evidence="2 3">
    <name type="scientific">Seriola lalandi dorsalis</name>
    <dbReference type="NCBI Taxonomy" id="1841481"/>
    <lineage>
        <taxon>Eukaryota</taxon>
        <taxon>Metazoa</taxon>
        <taxon>Chordata</taxon>
        <taxon>Craniata</taxon>
        <taxon>Vertebrata</taxon>
        <taxon>Euteleostomi</taxon>
        <taxon>Actinopterygii</taxon>
        <taxon>Neopterygii</taxon>
        <taxon>Teleostei</taxon>
        <taxon>Neoteleostei</taxon>
        <taxon>Acanthomorphata</taxon>
        <taxon>Carangaria</taxon>
        <taxon>Carangiformes</taxon>
        <taxon>Carangidae</taxon>
        <taxon>Seriola</taxon>
    </lineage>
</organism>
<dbReference type="GeneTree" id="ENSGT01140000284346"/>
<dbReference type="SUPFAM" id="SSF47986">
    <property type="entry name" value="DEATH domain"/>
    <property type="match status" value="1"/>
</dbReference>
<evidence type="ECO:0000313" key="2">
    <source>
        <dbReference type="Ensembl" id="ENSSLDP00000013076.1"/>
    </source>
</evidence>
<dbReference type="Gene3D" id="1.10.533.10">
    <property type="entry name" value="Death Domain, Fas"/>
    <property type="match status" value="1"/>
</dbReference>
<reference evidence="2" key="2">
    <citation type="submission" date="2025-09" db="UniProtKB">
        <authorList>
            <consortium name="Ensembl"/>
        </authorList>
    </citation>
    <scope>IDENTIFICATION</scope>
</reference>
<dbReference type="Proteomes" id="UP000261360">
    <property type="component" value="Unplaced"/>
</dbReference>
<protein>
    <recommendedName>
        <fullName evidence="1">CARD domain-containing protein</fullName>
    </recommendedName>
</protein>
<dbReference type="Ensembl" id="ENSSLDT00000013553.1">
    <property type="protein sequence ID" value="ENSSLDP00000013076.1"/>
    <property type="gene ID" value="ENSSLDG00000010413.1"/>
</dbReference>
<dbReference type="Pfam" id="PF00619">
    <property type="entry name" value="CARD"/>
    <property type="match status" value="1"/>
</dbReference>
<sequence length="94" mass="10205">GPVLRELLDNLLQSGVVTDGEMDSAAGTPTRAEKARVVIDTVRRKGSRASSVLITALREVDPYLSTELCSGNENLSCFDSFKICMSVHLLNVCY</sequence>
<accession>A0A3B4XAG3</accession>
<evidence type="ECO:0000313" key="3">
    <source>
        <dbReference type="Proteomes" id="UP000261360"/>
    </source>
</evidence>
<dbReference type="AlphaFoldDB" id="A0A3B4XAG3"/>
<feature type="domain" description="CARD" evidence="1">
    <location>
        <begin position="1"/>
        <end position="72"/>
    </location>
</feature>
<dbReference type="InterPro" id="IPR001315">
    <property type="entry name" value="CARD"/>
</dbReference>
<dbReference type="GO" id="GO:0042981">
    <property type="term" value="P:regulation of apoptotic process"/>
    <property type="evidence" value="ECO:0007669"/>
    <property type="project" value="InterPro"/>
</dbReference>
<dbReference type="PROSITE" id="PS50209">
    <property type="entry name" value="CARD"/>
    <property type="match status" value="1"/>
</dbReference>
<name>A0A3B4XAG3_SERLL</name>
<proteinExistence type="predicted"/>